<dbReference type="EMBL" id="OZ034813">
    <property type="protein sequence ID" value="CAL1356330.1"/>
    <property type="molecule type" value="Genomic_DNA"/>
</dbReference>
<organism evidence="5 6">
    <name type="scientific">Linum trigynum</name>
    <dbReference type="NCBI Taxonomy" id="586398"/>
    <lineage>
        <taxon>Eukaryota</taxon>
        <taxon>Viridiplantae</taxon>
        <taxon>Streptophyta</taxon>
        <taxon>Embryophyta</taxon>
        <taxon>Tracheophyta</taxon>
        <taxon>Spermatophyta</taxon>
        <taxon>Magnoliopsida</taxon>
        <taxon>eudicotyledons</taxon>
        <taxon>Gunneridae</taxon>
        <taxon>Pentapetalae</taxon>
        <taxon>rosids</taxon>
        <taxon>fabids</taxon>
        <taxon>Malpighiales</taxon>
        <taxon>Linaceae</taxon>
        <taxon>Linum</taxon>
    </lineage>
</organism>
<evidence type="ECO:0000313" key="6">
    <source>
        <dbReference type="Proteomes" id="UP001497516"/>
    </source>
</evidence>
<dbReference type="PANTHER" id="PTHR47926">
    <property type="entry name" value="PENTATRICOPEPTIDE REPEAT-CONTAINING PROTEIN"/>
    <property type="match status" value="1"/>
</dbReference>
<feature type="repeat" description="PPR" evidence="3">
    <location>
        <begin position="267"/>
        <end position="301"/>
    </location>
</feature>
<feature type="repeat" description="PPR" evidence="3">
    <location>
        <begin position="368"/>
        <end position="402"/>
    </location>
</feature>
<dbReference type="GO" id="GO:0008270">
    <property type="term" value="F:zinc ion binding"/>
    <property type="evidence" value="ECO:0007669"/>
    <property type="project" value="InterPro"/>
</dbReference>
<dbReference type="GO" id="GO:0009451">
    <property type="term" value="P:RNA modification"/>
    <property type="evidence" value="ECO:0007669"/>
    <property type="project" value="InterPro"/>
</dbReference>
<name>A0AAV2CKQ6_9ROSI</name>
<dbReference type="Proteomes" id="UP001497516">
    <property type="component" value="Chromosome 1"/>
</dbReference>
<evidence type="ECO:0000259" key="4">
    <source>
        <dbReference type="Pfam" id="PF14432"/>
    </source>
</evidence>
<dbReference type="PROSITE" id="PS51375">
    <property type="entry name" value="PPR"/>
    <property type="match status" value="7"/>
</dbReference>
<feature type="repeat" description="PPR" evidence="3">
    <location>
        <begin position="772"/>
        <end position="806"/>
    </location>
</feature>
<proteinExistence type="inferred from homology"/>
<comment type="similarity">
    <text evidence="1">Belongs to the PPR family. PCMP-H subfamily.</text>
</comment>
<dbReference type="Pfam" id="PF13041">
    <property type="entry name" value="PPR_2"/>
    <property type="match status" value="6"/>
</dbReference>
<dbReference type="InterPro" id="IPR046848">
    <property type="entry name" value="E_motif"/>
</dbReference>
<feature type="repeat" description="PPR" evidence="3">
    <location>
        <begin position="570"/>
        <end position="604"/>
    </location>
</feature>
<dbReference type="Pfam" id="PF14432">
    <property type="entry name" value="DYW_deaminase"/>
    <property type="match status" value="1"/>
</dbReference>
<evidence type="ECO:0000256" key="3">
    <source>
        <dbReference type="PROSITE-ProRule" id="PRU00708"/>
    </source>
</evidence>
<evidence type="ECO:0000256" key="2">
    <source>
        <dbReference type="ARBA" id="ARBA00022737"/>
    </source>
</evidence>
<dbReference type="FunFam" id="1.25.40.10:FF:000285">
    <property type="entry name" value="Pentatricopeptide repeat-containing protein, chloroplastic"/>
    <property type="match status" value="1"/>
</dbReference>
<evidence type="ECO:0000256" key="1">
    <source>
        <dbReference type="ARBA" id="ARBA00006643"/>
    </source>
</evidence>
<keyword evidence="6" id="KW-1185">Reference proteome</keyword>
<dbReference type="InterPro" id="IPR011990">
    <property type="entry name" value="TPR-like_helical_dom_sf"/>
</dbReference>
<sequence>MRDIFSQFQEPMALRPIYFRGSFLRPNLFHFPRKLKPLDSPSTTPFSSTINHRKRFYQNVSRPQVAYHVYDEIPHQQNEGISGGTGLLYLMDQRDIRANCQTYLWLLDSCLTSGLLADCQKLHGRILKVGFDREIIICDKLIDVCFTSGDLNGVVKVFEDMPERDVHAWNKILSGFSARKMSKKVLELFSQMLAEAVSPNEYTFANALRACNNGGIDFGFVKQIHARIIFHGVDSNPIALNPLIDLYAKMGLISSAKRVFDNLDWKDSVSWVAMIAGHSKNGCEGEALHLFCEMHAEGTSLTPYVFSSVLSACTKGQLFETGMQLHALTIKQGFSSETFVCNALVTLYSRLGNFTSAEQVFSKLKDKDGVSYNSLISGLAQQGFSDRALELFEKMQVEGLEPDCVTVASLLSVCASTKTLLRGKQLHSYALKAGMSGDSIIEGALLDLYVKSSDIKTAHDFFLTTQNENVVLWNVMLVAYGQLDDLSQSFRLFKEMQVKGLVPNQFTYPSILRTCTLSGALYLGEQIHTLVMKTGFHFNVYVCSVLIDMYAKHGKLDTALTILRRLGEEDVVSWTAMIAGCTQHDLFNEALKLFEEMLSRGIQADSIGFSSAISACAGIQALNQGQQIQAQAYLSGHSVNLSISNALVSLYARCGKTQEAYLVFNNMDTKDSISWNGLISGFSQSGHYEEALNVFNQMNKAEVEPSVFTFTSAVSAAGNLAEVKQGKHIQAMIFKRGFDSEIEISNALITMYAKCGSISDSKRKFLEMAEKNDVTWNAMITAYSQHGDGLQAVNHFENMKKSGSLPNHVTFIGVLTACSHVGLVNEGICYFESMKKEHGLVPKPEHYACVVDLLSRAGHLSRARKFVEEMPIKPDPMVWRTLLSSCIVHKNIELGELAAKNLLDLEPEDSASYVLLSNMYAVSRRWNYRDQTREMMKNRGVRKEPGRSWIEVMNKIHAFFVGDKLHPLADEIYEYLEELNNRAADIGYVQDHNSLLNETEMEQKDPTLYVHSEKLAVTFALLSLPVGIPIRVMKNLRVCSDCHNWIKFISRISNREIVVRDAYRFHHFENGNCSCKDFW</sequence>
<feature type="repeat" description="PPR" evidence="3">
    <location>
        <begin position="469"/>
        <end position="503"/>
    </location>
</feature>
<dbReference type="FunFam" id="1.25.40.10:FF:000366">
    <property type="entry name" value="Pentatricopeptide (PPR) repeat-containing protein"/>
    <property type="match status" value="1"/>
</dbReference>
<dbReference type="AlphaFoldDB" id="A0AAV2CKQ6"/>
<feature type="repeat" description="PPR" evidence="3">
    <location>
        <begin position="165"/>
        <end position="199"/>
    </location>
</feature>
<dbReference type="NCBIfam" id="TIGR00756">
    <property type="entry name" value="PPR"/>
    <property type="match status" value="7"/>
</dbReference>
<protein>
    <recommendedName>
        <fullName evidence="4">DYW domain-containing protein</fullName>
    </recommendedName>
</protein>
<accession>A0AAV2CKQ6</accession>
<dbReference type="Pfam" id="PF20431">
    <property type="entry name" value="E_motif"/>
    <property type="match status" value="1"/>
</dbReference>
<dbReference type="FunFam" id="1.25.40.10:FF:000381">
    <property type="entry name" value="Pentatricopeptide repeat-containing protein"/>
    <property type="match status" value="3"/>
</dbReference>
<dbReference type="InterPro" id="IPR032867">
    <property type="entry name" value="DYW_dom"/>
</dbReference>
<dbReference type="Pfam" id="PF20430">
    <property type="entry name" value="Eplus_motif"/>
    <property type="match status" value="1"/>
</dbReference>
<dbReference type="GO" id="GO:0003723">
    <property type="term" value="F:RNA binding"/>
    <property type="evidence" value="ECO:0007669"/>
    <property type="project" value="InterPro"/>
</dbReference>
<dbReference type="FunFam" id="1.25.40.10:FF:000031">
    <property type="entry name" value="Pentatricopeptide repeat-containing protein mitochondrial"/>
    <property type="match status" value="1"/>
</dbReference>
<gene>
    <name evidence="5" type="ORF">LTRI10_LOCUS4039</name>
</gene>
<dbReference type="Pfam" id="PF01535">
    <property type="entry name" value="PPR"/>
    <property type="match status" value="5"/>
</dbReference>
<dbReference type="InterPro" id="IPR046849">
    <property type="entry name" value="E2_motif"/>
</dbReference>
<keyword evidence="2" id="KW-0677">Repeat</keyword>
<dbReference type="Gene3D" id="1.25.40.10">
    <property type="entry name" value="Tetratricopeptide repeat domain"/>
    <property type="match status" value="6"/>
</dbReference>
<dbReference type="InterPro" id="IPR046960">
    <property type="entry name" value="PPR_At4g14850-like_plant"/>
</dbReference>
<reference evidence="5 6" key="1">
    <citation type="submission" date="2024-04" db="EMBL/GenBank/DDBJ databases">
        <authorList>
            <person name="Fracassetti M."/>
        </authorList>
    </citation>
    <scope>NUCLEOTIDE SEQUENCE [LARGE SCALE GENOMIC DNA]</scope>
</reference>
<feature type="domain" description="DYW" evidence="4">
    <location>
        <begin position="987"/>
        <end position="1079"/>
    </location>
</feature>
<dbReference type="InterPro" id="IPR002885">
    <property type="entry name" value="PPR_rpt"/>
</dbReference>
<feature type="repeat" description="PPR" evidence="3">
    <location>
        <begin position="671"/>
        <end position="705"/>
    </location>
</feature>
<dbReference type="FunFam" id="1.25.40.10:FF:000073">
    <property type="entry name" value="Pentatricopeptide repeat-containing protein chloroplastic"/>
    <property type="match status" value="1"/>
</dbReference>
<evidence type="ECO:0000313" key="5">
    <source>
        <dbReference type="EMBL" id="CAL1356330.1"/>
    </source>
</evidence>